<feature type="transmembrane region" description="Helical" evidence="1">
    <location>
        <begin position="121"/>
        <end position="140"/>
    </location>
</feature>
<evidence type="ECO:0000313" key="3">
    <source>
        <dbReference type="Proteomes" id="UP000561438"/>
    </source>
</evidence>
<dbReference type="Proteomes" id="UP000561438">
    <property type="component" value="Unassembled WGS sequence"/>
</dbReference>
<sequence>MIVDWQASIADADLADWITVAAYLIAAVLTYRAASSARPRSEHRERLFWLASTALLVFLAVNELLDLQTLITTIGKEHARANGWYEERRTYQAIFIAALAAAAIAFGLAVLWLIRRMHSGVKIAVLGFVFIGAFVLGRAASFHHFDEMLGRGPDSFNYGSVQEVFGVAIVGLAAVVYRARKKRRRRR</sequence>
<feature type="transmembrane region" description="Helical" evidence="1">
    <location>
        <begin position="46"/>
        <end position="65"/>
    </location>
</feature>
<dbReference type="RefSeq" id="WP_176265778.1">
    <property type="nucleotide sequence ID" value="NZ_JABWGV010000001.1"/>
</dbReference>
<keyword evidence="1" id="KW-0812">Transmembrane</keyword>
<keyword evidence="1" id="KW-1133">Transmembrane helix</keyword>
<proteinExistence type="predicted"/>
<gene>
    <name evidence="2" type="ORF">HUV48_00215</name>
</gene>
<organism evidence="2 3">
    <name type="scientific">Qipengyuania atrilutea</name>
    <dbReference type="NCBI Taxonomy" id="2744473"/>
    <lineage>
        <taxon>Bacteria</taxon>
        <taxon>Pseudomonadati</taxon>
        <taxon>Pseudomonadota</taxon>
        <taxon>Alphaproteobacteria</taxon>
        <taxon>Sphingomonadales</taxon>
        <taxon>Erythrobacteraceae</taxon>
        <taxon>Qipengyuania</taxon>
    </lineage>
</organism>
<reference evidence="2 3" key="1">
    <citation type="submission" date="2020-06" db="EMBL/GenBank/DDBJ databases">
        <title>Altererythrobacter sp. HHU K3-1.</title>
        <authorList>
            <person name="Zhang D."/>
            <person name="Xue H."/>
        </authorList>
    </citation>
    <scope>NUCLEOTIDE SEQUENCE [LARGE SCALE GENOMIC DNA]</scope>
    <source>
        <strain evidence="2 3">HHU K3-1</strain>
    </source>
</reference>
<keyword evidence="3" id="KW-1185">Reference proteome</keyword>
<evidence type="ECO:0000313" key="2">
    <source>
        <dbReference type="EMBL" id="NVD43439.1"/>
    </source>
</evidence>
<accession>A0A850H8L9</accession>
<keyword evidence="1" id="KW-0472">Membrane</keyword>
<feature type="transmembrane region" description="Helical" evidence="1">
    <location>
        <begin position="160"/>
        <end position="179"/>
    </location>
</feature>
<name>A0A850H8L9_9SPHN</name>
<feature type="transmembrane region" description="Helical" evidence="1">
    <location>
        <begin position="93"/>
        <end position="114"/>
    </location>
</feature>
<dbReference type="AlphaFoldDB" id="A0A850H8L9"/>
<feature type="transmembrane region" description="Helical" evidence="1">
    <location>
        <begin position="14"/>
        <end position="34"/>
    </location>
</feature>
<dbReference type="EMBL" id="JABWGV010000001">
    <property type="protein sequence ID" value="NVD43439.1"/>
    <property type="molecule type" value="Genomic_DNA"/>
</dbReference>
<protein>
    <submittedName>
        <fullName evidence="2">Uncharacterized protein</fullName>
    </submittedName>
</protein>
<evidence type="ECO:0000256" key="1">
    <source>
        <dbReference type="SAM" id="Phobius"/>
    </source>
</evidence>
<comment type="caution">
    <text evidence="2">The sequence shown here is derived from an EMBL/GenBank/DDBJ whole genome shotgun (WGS) entry which is preliminary data.</text>
</comment>